<evidence type="ECO:0008006" key="3">
    <source>
        <dbReference type="Google" id="ProtNLM"/>
    </source>
</evidence>
<dbReference type="EMBL" id="OFSM01000019">
    <property type="protein sequence ID" value="SOY30744.1"/>
    <property type="molecule type" value="Genomic_DNA"/>
</dbReference>
<dbReference type="SUPFAM" id="SSF50814">
    <property type="entry name" value="Lipocalins"/>
    <property type="match status" value="1"/>
</dbReference>
<gene>
    <name evidence="1" type="ORF">AMURIS_03475</name>
</gene>
<reference evidence="1 2" key="1">
    <citation type="submission" date="2018-01" db="EMBL/GenBank/DDBJ databases">
        <authorList>
            <person name="Gaut B.S."/>
            <person name="Morton B.R."/>
            <person name="Clegg M.T."/>
            <person name="Duvall M.R."/>
        </authorList>
    </citation>
    <scope>NUCLEOTIDE SEQUENCE [LARGE SCALE GENOMIC DNA]</scope>
    <source>
        <strain evidence="1">GP69</strain>
    </source>
</reference>
<evidence type="ECO:0000313" key="1">
    <source>
        <dbReference type="EMBL" id="SOY30744.1"/>
    </source>
</evidence>
<evidence type="ECO:0000313" key="2">
    <source>
        <dbReference type="Proteomes" id="UP000236311"/>
    </source>
</evidence>
<organism evidence="1 2">
    <name type="scientific">Acetatifactor muris</name>
    <dbReference type="NCBI Taxonomy" id="879566"/>
    <lineage>
        <taxon>Bacteria</taxon>
        <taxon>Bacillati</taxon>
        <taxon>Bacillota</taxon>
        <taxon>Clostridia</taxon>
        <taxon>Lachnospirales</taxon>
        <taxon>Lachnospiraceae</taxon>
        <taxon>Acetatifactor</taxon>
    </lineage>
</organism>
<dbReference type="Pfam" id="PF09148">
    <property type="entry name" value="DUF1934"/>
    <property type="match status" value="1"/>
</dbReference>
<sequence length="141" mass="15728">MEKKARLTVTGRQKDEAGEETVTELYTEAGFFERNDNIYILYEEVQEGALIKNTLKLKGSVLELTKGGAVRTRMLFQEGKECLSEYVTPYGCLQMGVRTERVEVVREGAELQVRVVYGLTSGGVSVSDCELIIVAKPVFPQ</sequence>
<dbReference type="InterPro" id="IPR015231">
    <property type="entry name" value="DUF1934"/>
</dbReference>
<dbReference type="InterPro" id="IPR012674">
    <property type="entry name" value="Calycin"/>
</dbReference>
<proteinExistence type="predicted"/>
<dbReference type="OrthoDB" id="1680906at2"/>
<dbReference type="AlphaFoldDB" id="A0A2K4ZJT1"/>
<protein>
    <recommendedName>
        <fullName evidence="3">Beta-barrel protein YwiB</fullName>
    </recommendedName>
</protein>
<accession>A0A2K4ZJT1</accession>
<dbReference type="Proteomes" id="UP000236311">
    <property type="component" value="Unassembled WGS sequence"/>
</dbReference>
<dbReference type="RefSeq" id="WP_103240769.1">
    <property type="nucleotide sequence ID" value="NZ_JANJZD010000019.1"/>
</dbReference>
<name>A0A2K4ZJT1_9FIRM</name>
<dbReference type="Gene3D" id="2.40.128.20">
    <property type="match status" value="1"/>
</dbReference>
<keyword evidence="2" id="KW-1185">Reference proteome</keyword>